<dbReference type="PROSITE" id="PS00584">
    <property type="entry name" value="PFKB_KINASES_2"/>
    <property type="match status" value="1"/>
</dbReference>
<evidence type="ECO:0000259" key="14">
    <source>
        <dbReference type="Pfam" id="PF00294"/>
    </source>
</evidence>
<comment type="similarity">
    <text evidence="12">Belongs to the carbohydrate kinase PfkB family. Ribokinase subfamily.</text>
</comment>
<feature type="binding site" evidence="12">
    <location>
        <begin position="345"/>
        <end position="350"/>
    </location>
    <ligand>
        <name>ATP</name>
        <dbReference type="ChEBI" id="CHEBI:30616"/>
    </ligand>
</feature>
<keyword evidence="10 12" id="KW-0630">Potassium</keyword>
<evidence type="ECO:0000256" key="13">
    <source>
        <dbReference type="SAM" id="MobiDB-lite"/>
    </source>
</evidence>
<feature type="binding site" evidence="12">
    <location>
        <position position="424"/>
    </location>
    <ligand>
        <name>K(+)</name>
        <dbReference type="ChEBI" id="CHEBI:29103"/>
    </ligand>
</feature>
<evidence type="ECO:0000256" key="3">
    <source>
        <dbReference type="ARBA" id="ARBA00016943"/>
    </source>
</evidence>
<evidence type="ECO:0000256" key="5">
    <source>
        <dbReference type="ARBA" id="ARBA00022723"/>
    </source>
</evidence>
<dbReference type="HAMAP" id="MF_01987">
    <property type="entry name" value="Ribokinase"/>
    <property type="match status" value="1"/>
</dbReference>
<protein>
    <recommendedName>
        <fullName evidence="3 12">Ribokinase</fullName>
        <shortName evidence="12">RK</shortName>
        <ecNumber evidence="2 12">2.7.1.15</ecNumber>
    </recommendedName>
</protein>
<keyword evidence="17" id="KW-1185">Reference proteome</keyword>
<dbReference type="InterPro" id="IPR011611">
    <property type="entry name" value="PfkB_dom"/>
</dbReference>
<dbReference type="OMA" id="CFARHYV"/>
<comment type="similarity">
    <text evidence="1">Belongs to the carbohydrate kinase pfkB family.</text>
</comment>
<evidence type="ECO:0000256" key="11">
    <source>
        <dbReference type="ARBA" id="ARBA00023277"/>
    </source>
</evidence>
<dbReference type="GO" id="GO:0046872">
    <property type="term" value="F:metal ion binding"/>
    <property type="evidence" value="ECO:0007669"/>
    <property type="project" value="UniProtKB-KW"/>
</dbReference>
<name>F0V7E7_NEOCL</name>
<feature type="binding site" evidence="12">
    <location>
        <position position="247"/>
    </location>
    <ligand>
        <name>ATP</name>
        <dbReference type="ChEBI" id="CHEBI:30616"/>
    </ligand>
</feature>
<comment type="activity regulation">
    <text evidence="12">Activated by a monovalent cation that binds near, but not in, the active site. The most likely occupant of the site in vivo is potassium. Ion binding induces a conformational change that may alter substrate affinity.</text>
</comment>
<feature type="binding site" evidence="12">
    <location>
        <position position="384"/>
    </location>
    <ligand>
        <name>K(+)</name>
        <dbReference type="ChEBI" id="CHEBI:29103"/>
    </ligand>
</feature>
<organism evidence="15 17">
    <name type="scientific">Neospora caninum (strain Liverpool)</name>
    <dbReference type="NCBI Taxonomy" id="572307"/>
    <lineage>
        <taxon>Eukaryota</taxon>
        <taxon>Sar</taxon>
        <taxon>Alveolata</taxon>
        <taxon>Apicomplexa</taxon>
        <taxon>Conoidasida</taxon>
        <taxon>Coccidia</taxon>
        <taxon>Eucoccidiorida</taxon>
        <taxon>Eimeriorina</taxon>
        <taxon>Sarcocystidae</taxon>
        <taxon>Neospora</taxon>
    </lineage>
</organism>
<dbReference type="eggNOG" id="KOG2855">
    <property type="taxonomic scope" value="Eukaryota"/>
</dbReference>
<dbReference type="GO" id="GO:0005737">
    <property type="term" value="C:cytoplasm"/>
    <property type="evidence" value="ECO:0007669"/>
    <property type="project" value="UniProtKB-SubCell"/>
</dbReference>
<dbReference type="InterPro" id="IPR002173">
    <property type="entry name" value="Carboh/pur_kinase_PfkB_CS"/>
</dbReference>
<dbReference type="PANTHER" id="PTHR10584">
    <property type="entry name" value="SUGAR KINASE"/>
    <property type="match status" value="1"/>
</dbReference>
<comment type="subunit">
    <text evidence="12">Homodimer.</text>
</comment>
<dbReference type="GO" id="GO:0005524">
    <property type="term" value="F:ATP binding"/>
    <property type="evidence" value="ECO:0007669"/>
    <property type="project" value="UniProtKB-UniRule"/>
</dbReference>
<dbReference type="InterPro" id="IPR029056">
    <property type="entry name" value="Ribokinase-like"/>
</dbReference>
<keyword evidence="6 12" id="KW-0547">Nucleotide-binding</keyword>
<dbReference type="GO" id="GO:0004747">
    <property type="term" value="F:ribokinase activity"/>
    <property type="evidence" value="ECO:0007669"/>
    <property type="project" value="UniProtKB-UniRule"/>
</dbReference>
<evidence type="ECO:0000256" key="8">
    <source>
        <dbReference type="ARBA" id="ARBA00022840"/>
    </source>
</evidence>
<feature type="active site" description="Proton acceptor" evidence="12">
    <location>
        <position position="388"/>
    </location>
</feature>
<evidence type="ECO:0000313" key="17">
    <source>
        <dbReference type="Proteomes" id="UP000007494"/>
    </source>
</evidence>
<dbReference type="Proteomes" id="UP000007494">
    <property type="component" value="Chromosome Ia"/>
</dbReference>
<keyword evidence="12" id="KW-0539">Nucleus</keyword>
<dbReference type="UniPathway" id="UPA00916">
    <property type="reaction ID" value="UER00889"/>
</dbReference>
<keyword evidence="4 12" id="KW-0808">Transferase</keyword>
<dbReference type="EMBL" id="LN714474">
    <property type="protein sequence ID" value="CEL64221.1"/>
    <property type="molecule type" value="Genomic_DNA"/>
</dbReference>
<dbReference type="GO" id="GO:0005634">
    <property type="term" value="C:nucleus"/>
    <property type="evidence" value="ECO:0007669"/>
    <property type="project" value="UniProtKB-SubCell"/>
</dbReference>
<evidence type="ECO:0000256" key="9">
    <source>
        <dbReference type="ARBA" id="ARBA00022842"/>
    </source>
</evidence>
<accession>F0V7E7</accession>
<dbReference type="PRINTS" id="PR00990">
    <property type="entry name" value="RIBOKINASE"/>
</dbReference>
<evidence type="ECO:0000256" key="4">
    <source>
        <dbReference type="ARBA" id="ARBA00022679"/>
    </source>
</evidence>
<reference evidence="15" key="2">
    <citation type="submission" date="2011-03" db="EMBL/GenBank/DDBJ databases">
        <title>Comparative genomics and transcriptomics of Neospora caninum and Toxoplasma gondii.</title>
        <authorList>
            <person name="Reid A.J."/>
            <person name="Sohal A."/>
            <person name="Harris D."/>
            <person name="Quail M."/>
            <person name="Sanders M."/>
            <person name="Berriman M."/>
            <person name="Wastling J.M."/>
            <person name="Pain A."/>
        </authorList>
    </citation>
    <scope>NUCLEOTIDE SEQUENCE</scope>
    <source>
        <strain evidence="15">Liverpool</strain>
    </source>
</reference>
<comment type="catalytic activity">
    <reaction evidence="12">
        <text>D-ribose + ATP = D-ribose 5-phosphate + ADP + H(+)</text>
        <dbReference type="Rhea" id="RHEA:13697"/>
        <dbReference type="ChEBI" id="CHEBI:15378"/>
        <dbReference type="ChEBI" id="CHEBI:30616"/>
        <dbReference type="ChEBI" id="CHEBI:47013"/>
        <dbReference type="ChEBI" id="CHEBI:78346"/>
        <dbReference type="ChEBI" id="CHEBI:456216"/>
        <dbReference type="EC" id="2.7.1.15"/>
    </reaction>
</comment>
<keyword evidence="12" id="KW-0963">Cytoplasm</keyword>
<feature type="binding site" evidence="12">
    <location>
        <position position="419"/>
    </location>
    <ligand>
        <name>K(+)</name>
        <dbReference type="ChEBI" id="CHEBI:29103"/>
    </ligand>
</feature>
<feature type="binding site" evidence="12">
    <location>
        <position position="428"/>
    </location>
    <ligand>
        <name>K(+)</name>
        <dbReference type="ChEBI" id="CHEBI:29103"/>
    </ligand>
</feature>
<dbReference type="AlphaFoldDB" id="F0V7E7"/>
<dbReference type="OrthoDB" id="432447at2759"/>
<dbReference type="VEuPathDB" id="ToxoDB:NCLIV_001280"/>
<evidence type="ECO:0000256" key="6">
    <source>
        <dbReference type="ARBA" id="ARBA00022741"/>
    </source>
</evidence>
<dbReference type="EMBL" id="FR823380">
    <property type="protein sequence ID" value="CBZ49638.1"/>
    <property type="molecule type" value="Genomic_DNA"/>
</dbReference>
<comment type="function">
    <text evidence="12">Catalyzes the phosphorylation of ribose at O-5 in a reaction requiring ATP and magnesium. The resulting D-ribose-5-phosphate can then be used either for sythesis of nucleotides, histidine, and tryptophan, or as a component of the pentose phosphate pathway.</text>
</comment>
<dbReference type="Pfam" id="PF00294">
    <property type="entry name" value="PfkB"/>
    <property type="match status" value="2"/>
</dbReference>
<evidence type="ECO:0000256" key="10">
    <source>
        <dbReference type="ARBA" id="ARBA00022958"/>
    </source>
</evidence>
<comment type="caution">
    <text evidence="12">Lacks conserved residue(s) required for the propagation of feature annotation.</text>
</comment>
<keyword evidence="9 12" id="KW-0460">Magnesium</keyword>
<evidence type="ECO:0000256" key="1">
    <source>
        <dbReference type="ARBA" id="ARBA00005380"/>
    </source>
</evidence>
<reference evidence="16" key="4">
    <citation type="journal article" date="2015" name="PLoS ONE">
        <title>Comprehensive Evaluation of Toxoplasma gondii VEG and Neospora caninum LIV Genomes with Tachyzoite Stage Transcriptome and Proteome Defines Novel Transcript Features.</title>
        <authorList>
            <person name="Ramaprasad A."/>
            <person name="Mourier T."/>
            <person name="Naeem R."/>
            <person name="Malas T.B."/>
            <person name="Moussa E."/>
            <person name="Panigrahi A."/>
            <person name="Vermont S.J."/>
            <person name="Otto T.D."/>
            <person name="Wastling J."/>
            <person name="Pain A."/>
        </authorList>
    </citation>
    <scope>NUCLEOTIDE SEQUENCE</scope>
    <source>
        <strain evidence="16">Liverpool</strain>
    </source>
</reference>
<keyword evidence="7 12" id="KW-0418">Kinase</keyword>
<gene>
    <name evidence="16" type="ORF">BN1204_001280</name>
    <name evidence="15" type="ORF">NCLIV_001280</name>
</gene>
<dbReference type="PANTHER" id="PTHR10584:SF166">
    <property type="entry name" value="RIBOKINASE"/>
    <property type="match status" value="1"/>
</dbReference>
<dbReference type="InterPro" id="IPR011877">
    <property type="entry name" value="Ribokinase"/>
</dbReference>
<evidence type="ECO:0000256" key="2">
    <source>
        <dbReference type="ARBA" id="ARBA00012035"/>
    </source>
</evidence>
<sequence>MALDTPATSLAARDPLDLSTSRDAALAARSTVRKVKSPNLVVLGGANRDVNLRVRALPLAGETVAAEKAVIYHGGKGANQAVQAALLMRRDCGDPAVNDEASKKKHLTQTGGKVALICKLGDDDTGEAYRRYLEGVGIDMTGVLTAQGEPTGCAYVTVAEDAENTIVFDPGANACLTAEDIRNPRITELIQNAKIFVCENGIRPDVVVTALKLAKSSPEKVLTVFTPAPVASVPLEAFAYADYVVVNENEARQMYNLAPVTKTQDSAGNVFEERESSDDEWPSLGAGGASASVFPSPAALRAKLIQLGQKATTVQGPESGAGSESGEQTRVSGERIRAECNVIVTQGKDGCTVIRQKESGHRRVSIQHLEQKRRVPPEQVVDTVGAGDAFCGALAYFLGEEELSVNEAIEKAGIVASFSVQKRGANESYAGRETLRGTVF</sequence>
<dbReference type="SUPFAM" id="SSF53613">
    <property type="entry name" value="Ribokinase-like"/>
    <property type="match status" value="1"/>
</dbReference>
<dbReference type="EC" id="2.7.1.15" evidence="2 12"/>
<feature type="binding site" evidence="12">
    <location>
        <position position="422"/>
    </location>
    <ligand>
        <name>K(+)</name>
        <dbReference type="ChEBI" id="CHEBI:29103"/>
    </ligand>
</feature>
<evidence type="ECO:0000313" key="16">
    <source>
        <dbReference type="EMBL" id="CEL64221.1"/>
    </source>
</evidence>
<keyword evidence="5 12" id="KW-0479">Metal-binding</keyword>
<feature type="binding site" evidence="12">
    <location>
        <begin position="47"/>
        <end position="49"/>
    </location>
    <ligand>
        <name>substrate</name>
    </ligand>
</feature>
<feature type="domain" description="Carbohydrate kinase PfkB" evidence="14">
    <location>
        <begin position="341"/>
        <end position="428"/>
    </location>
</feature>
<feature type="binding site" evidence="12">
    <location>
        <position position="388"/>
    </location>
    <ligand>
        <name>substrate</name>
    </ligand>
</feature>
<dbReference type="InterPro" id="IPR002139">
    <property type="entry name" value="Ribo/fructo_kinase"/>
</dbReference>
<reference evidence="17" key="3">
    <citation type="journal article" date="2012" name="PLoS Pathog.">
        <title>Comparative genomics of the apicomplexan parasites Toxoplasma gondii and Neospora caninum: Coccidia differing in host range and transmission strategy.</title>
        <authorList>
            <person name="Reid A.J."/>
            <person name="Vermont S.J."/>
            <person name="Cotton J.A."/>
            <person name="Harris D."/>
            <person name="Hill-Cawthorne G.A."/>
            <person name="Konen-Waisman S."/>
            <person name="Latham S.M."/>
            <person name="Mourier T."/>
            <person name="Norton R."/>
            <person name="Quail M.A."/>
            <person name="Sanders M."/>
            <person name="Shanmugam D."/>
            <person name="Sohal A."/>
            <person name="Wasmuth J.D."/>
            <person name="Brunk B."/>
            <person name="Grigg M.E."/>
            <person name="Howard J.C."/>
            <person name="Parkinson J."/>
            <person name="Roos D.S."/>
            <person name="Trees A.J."/>
            <person name="Berriman M."/>
            <person name="Pain A."/>
            <person name="Wastling J.M."/>
        </authorList>
    </citation>
    <scope>NUCLEOTIDE SEQUENCE [LARGE SCALE GENOMIC DNA]</scope>
    <source>
        <strain evidence="17">Liverpool</strain>
    </source>
</reference>
<feature type="binding site" evidence="12">
    <location>
        <begin position="387"/>
        <end position="388"/>
    </location>
    <ligand>
        <name>ATP</name>
        <dbReference type="ChEBI" id="CHEBI:30616"/>
    </ligand>
</feature>
<evidence type="ECO:0000313" key="15">
    <source>
        <dbReference type="EMBL" id="CBZ49638.1"/>
    </source>
</evidence>
<feature type="region of interest" description="Disordered" evidence="13">
    <location>
        <begin position="311"/>
        <end position="332"/>
    </location>
</feature>
<feature type="domain" description="Carbohydrate kinase PfkB" evidence="14">
    <location>
        <begin position="39"/>
        <end position="259"/>
    </location>
</feature>
<dbReference type="InParanoid" id="F0V7E7"/>
<comment type="cofactor">
    <cofactor evidence="12">
        <name>Mg(2+)</name>
        <dbReference type="ChEBI" id="CHEBI:18420"/>
    </cofactor>
    <text evidence="12">Requires a divalent cation, most likely magnesium in vivo, as an electrophilic catalyst to aid phosphoryl group transfer. It is the chelate of the metal and the nucleotide that is the actual substrate.</text>
</comment>
<evidence type="ECO:0000256" key="7">
    <source>
        <dbReference type="ARBA" id="ARBA00022777"/>
    </source>
</evidence>
<proteinExistence type="inferred from homology"/>
<dbReference type="GeneID" id="13445725"/>
<keyword evidence="8 12" id="KW-0067">ATP-binding</keyword>
<dbReference type="RefSeq" id="XP_003879673.1">
    <property type="nucleotide sequence ID" value="XM_003879624.1"/>
</dbReference>
<reference evidence="15" key="1">
    <citation type="submission" date="2011-02" db="EMBL/GenBank/DDBJ databases">
        <authorList>
            <person name="Aslett M."/>
        </authorList>
    </citation>
    <scope>NUCLEOTIDE SEQUENCE</scope>
    <source>
        <strain evidence="15">Liverpool</strain>
    </source>
</reference>
<keyword evidence="11 12" id="KW-0119">Carbohydrate metabolism</keyword>
<feature type="binding site" evidence="12">
    <location>
        <begin position="75"/>
        <end position="79"/>
    </location>
    <ligand>
        <name>substrate</name>
    </ligand>
</feature>
<comment type="subcellular location">
    <subcellularLocation>
        <location evidence="12">Cytoplasm</location>
    </subcellularLocation>
    <subcellularLocation>
        <location evidence="12">Nucleus</location>
    </subcellularLocation>
</comment>
<dbReference type="CDD" id="cd01174">
    <property type="entry name" value="ribokinase"/>
    <property type="match status" value="1"/>
</dbReference>
<dbReference type="Gene3D" id="3.40.1190.20">
    <property type="match status" value="2"/>
</dbReference>
<dbReference type="GO" id="GO:0019303">
    <property type="term" value="P:D-ribose catabolic process"/>
    <property type="evidence" value="ECO:0007669"/>
    <property type="project" value="UniProtKB-UniRule"/>
</dbReference>
<evidence type="ECO:0000256" key="12">
    <source>
        <dbReference type="HAMAP-Rule" id="MF_03215"/>
    </source>
</evidence>
<feature type="binding site" evidence="12">
    <location>
        <position position="382"/>
    </location>
    <ligand>
        <name>K(+)</name>
        <dbReference type="ChEBI" id="CHEBI:29103"/>
    </ligand>
</feature>
<comment type="pathway">
    <text evidence="12">Carbohydrate metabolism; D-ribose degradation; D-ribose 5-phosphate from beta-D-ribopyranose: step 2/2.</text>
</comment>